<feature type="transmembrane region" description="Helical" evidence="1">
    <location>
        <begin position="239"/>
        <end position="256"/>
    </location>
</feature>
<feature type="transmembrane region" description="Helical" evidence="1">
    <location>
        <begin position="150"/>
        <end position="167"/>
    </location>
</feature>
<keyword evidence="1" id="KW-1133">Transmembrane helix</keyword>
<name>A0AAU7VNV9_9FIRM</name>
<feature type="transmembrane region" description="Helical" evidence="1">
    <location>
        <begin position="120"/>
        <end position="138"/>
    </location>
</feature>
<sequence length="282" mass="33090">MKKLEVSLFKHFSAMAIYALVLYVIVELFRKNYKLATYFYVLVLLSSPLWLQNIEGWFRWMKYLSIFVPIIILGYTRIAYVDDKKGFVWNILKNAKFLWFFYAIMFLNIIEATIQDIELGNYFNAAVGLILCATIPYATKYWRFRKKENAVLIAYTTIAWAFLYTTWNACFVYSESPMYFAGSLTILLVAFFYPILKKKPELYVHARVYTLATHLLLRAAYDIFPATMDASSWFNTEVLKWWGIINLIMAVPYLIWHIQQLRSGNADESFGLKISSKQKIIA</sequence>
<feature type="transmembrane region" description="Helical" evidence="1">
    <location>
        <begin position="208"/>
        <end position="227"/>
    </location>
</feature>
<gene>
    <name evidence="2" type="ORF">PRVXT_001043</name>
</gene>
<feature type="transmembrane region" description="Helical" evidence="1">
    <location>
        <begin position="179"/>
        <end position="196"/>
    </location>
</feature>
<reference evidence="2" key="1">
    <citation type="journal article" date="2013" name="Extremophiles">
        <title>Proteinivorax tanatarense gen. nov., sp. nov., an anaerobic, haloalkaliphilic, proteolytic bacterium isolated from a decaying algal bloom, and proposal of Proteinivoraceae fam. nov.</title>
        <authorList>
            <person name="Kevbrin V."/>
            <person name="Boltyanskaya Y."/>
            <person name="Zhilina T."/>
            <person name="Kolganova T."/>
            <person name="Lavrentjeva E."/>
            <person name="Kuznetsov B."/>
        </authorList>
    </citation>
    <scope>NUCLEOTIDE SEQUENCE</scope>
    <source>
        <strain evidence="2">Z-910T</strain>
    </source>
</reference>
<organism evidence="2">
    <name type="scientific">Proteinivorax tanatarense</name>
    <dbReference type="NCBI Taxonomy" id="1260629"/>
    <lineage>
        <taxon>Bacteria</taxon>
        <taxon>Bacillati</taxon>
        <taxon>Bacillota</taxon>
        <taxon>Clostridia</taxon>
        <taxon>Eubacteriales</taxon>
        <taxon>Proteinivoracaceae</taxon>
        <taxon>Proteinivorax</taxon>
    </lineage>
</organism>
<accession>A0AAU7VNV9</accession>
<evidence type="ECO:0000256" key="1">
    <source>
        <dbReference type="SAM" id="Phobius"/>
    </source>
</evidence>
<proteinExistence type="predicted"/>
<feature type="transmembrane region" description="Helical" evidence="1">
    <location>
        <begin position="57"/>
        <end position="76"/>
    </location>
</feature>
<dbReference type="RefSeq" id="WP_350344617.1">
    <property type="nucleotide sequence ID" value="NZ_CP158367.1"/>
</dbReference>
<feature type="transmembrane region" description="Helical" evidence="1">
    <location>
        <begin position="97"/>
        <end position="114"/>
    </location>
</feature>
<feature type="transmembrane region" description="Helical" evidence="1">
    <location>
        <begin position="6"/>
        <end position="26"/>
    </location>
</feature>
<evidence type="ECO:0000313" key="2">
    <source>
        <dbReference type="EMBL" id="XBX75882.1"/>
    </source>
</evidence>
<reference evidence="2" key="2">
    <citation type="submission" date="2024-06" db="EMBL/GenBank/DDBJ databases">
        <authorList>
            <person name="Petrova K.O."/>
            <person name="Toshchakov S.V."/>
            <person name="Boltjanskaja Y.V."/>
            <person name="Kevbrin V."/>
        </authorList>
    </citation>
    <scope>NUCLEOTIDE SEQUENCE</scope>
    <source>
        <strain evidence="2">Z-910T</strain>
    </source>
</reference>
<dbReference type="AlphaFoldDB" id="A0AAU7VNV9"/>
<dbReference type="EMBL" id="CP158367">
    <property type="protein sequence ID" value="XBX75882.1"/>
    <property type="molecule type" value="Genomic_DNA"/>
</dbReference>
<keyword evidence="1" id="KW-0812">Transmembrane</keyword>
<keyword evidence="1" id="KW-0472">Membrane</keyword>
<protein>
    <submittedName>
        <fullName evidence="2">Uncharacterized protein</fullName>
    </submittedName>
</protein>